<dbReference type="Proteomes" id="UP000828390">
    <property type="component" value="Unassembled WGS sequence"/>
</dbReference>
<dbReference type="EMBL" id="JAIWYP010000012">
    <property type="protein sequence ID" value="KAH3730645.1"/>
    <property type="molecule type" value="Genomic_DNA"/>
</dbReference>
<organism evidence="2 3">
    <name type="scientific">Dreissena polymorpha</name>
    <name type="common">Zebra mussel</name>
    <name type="synonym">Mytilus polymorpha</name>
    <dbReference type="NCBI Taxonomy" id="45954"/>
    <lineage>
        <taxon>Eukaryota</taxon>
        <taxon>Metazoa</taxon>
        <taxon>Spiralia</taxon>
        <taxon>Lophotrochozoa</taxon>
        <taxon>Mollusca</taxon>
        <taxon>Bivalvia</taxon>
        <taxon>Autobranchia</taxon>
        <taxon>Heteroconchia</taxon>
        <taxon>Euheterodonta</taxon>
        <taxon>Imparidentia</taxon>
        <taxon>Neoheterodontei</taxon>
        <taxon>Myida</taxon>
        <taxon>Dreissenoidea</taxon>
        <taxon>Dreissenidae</taxon>
        <taxon>Dreissena</taxon>
    </lineage>
</organism>
<dbReference type="AlphaFoldDB" id="A0A9D4HTS9"/>
<evidence type="ECO:0000313" key="3">
    <source>
        <dbReference type="Proteomes" id="UP000828390"/>
    </source>
</evidence>
<accession>A0A9D4HTS9</accession>
<reference evidence="2" key="2">
    <citation type="submission" date="2020-11" db="EMBL/GenBank/DDBJ databases">
        <authorList>
            <person name="McCartney M.A."/>
            <person name="Auch B."/>
            <person name="Kono T."/>
            <person name="Mallez S."/>
            <person name="Becker A."/>
            <person name="Gohl D.M."/>
            <person name="Silverstein K.A.T."/>
            <person name="Koren S."/>
            <person name="Bechman K.B."/>
            <person name="Herman A."/>
            <person name="Abrahante J.E."/>
            <person name="Garbe J."/>
        </authorList>
    </citation>
    <scope>NUCLEOTIDE SEQUENCE</scope>
    <source>
        <strain evidence="2">Duluth1</strain>
        <tissue evidence="2">Whole animal</tissue>
    </source>
</reference>
<evidence type="ECO:0000313" key="2">
    <source>
        <dbReference type="EMBL" id="KAH3730645.1"/>
    </source>
</evidence>
<protein>
    <submittedName>
        <fullName evidence="2">Uncharacterized protein</fullName>
    </submittedName>
</protein>
<feature type="compositionally biased region" description="Polar residues" evidence="1">
    <location>
        <begin position="80"/>
        <end position="95"/>
    </location>
</feature>
<sequence>MQTLIKTLAELEYKIARIYRNSHLLSNKHQGRVLKPLSHISTDERGSVLDPSGSISGTIFGRFGLMSVNGLPKTITQVTTGFRQGQTRTNTNSPAATRGLFQPKTAEIGKAPDKHGPTSHIHGPSRT</sequence>
<name>A0A9D4HTS9_DREPO</name>
<reference evidence="2" key="1">
    <citation type="journal article" date="2019" name="bioRxiv">
        <title>The Genome of the Zebra Mussel, Dreissena polymorpha: A Resource for Invasive Species Research.</title>
        <authorList>
            <person name="McCartney M.A."/>
            <person name="Auch B."/>
            <person name="Kono T."/>
            <person name="Mallez S."/>
            <person name="Zhang Y."/>
            <person name="Obille A."/>
            <person name="Becker A."/>
            <person name="Abrahante J.E."/>
            <person name="Garbe J."/>
            <person name="Badalamenti J.P."/>
            <person name="Herman A."/>
            <person name="Mangelson H."/>
            <person name="Liachko I."/>
            <person name="Sullivan S."/>
            <person name="Sone E.D."/>
            <person name="Koren S."/>
            <person name="Silverstein K.A.T."/>
            <person name="Beckman K.B."/>
            <person name="Gohl D.M."/>
        </authorList>
    </citation>
    <scope>NUCLEOTIDE SEQUENCE</scope>
    <source>
        <strain evidence="2">Duluth1</strain>
        <tissue evidence="2">Whole animal</tissue>
    </source>
</reference>
<evidence type="ECO:0000256" key="1">
    <source>
        <dbReference type="SAM" id="MobiDB-lite"/>
    </source>
</evidence>
<feature type="region of interest" description="Disordered" evidence="1">
    <location>
        <begin position="80"/>
        <end position="127"/>
    </location>
</feature>
<gene>
    <name evidence="2" type="ORF">DPMN_056636</name>
</gene>
<keyword evidence="3" id="KW-1185">Reference proteome</keyword>
<proteinExistence type="predicted"/>
<comment type="caution">
    <text evidence="2">The sequence shown here is derived from an EMBL/GenBank/DDBJ whole genome shotgun (WGS) entry which is preliminary data.</text>
</comment>